<dbReference type="GeneID" id="41583426"/>
<dbReference type="AlphaFoldDB" id="A0A832WNL3"/>
<dbReference type="RefSeq" id="WP_148679718.1">
    <property type="nucleotide sequence ID" value="NZ_DUJS01000001.1"/>
</dbReference>
<comment type="caution">
    <text evidence="2">The sequence shown here is derived from an EMBL/GenBank/DDBJ whole genome shotgun (WGS) entry which is preliminary data.</text>
</comment>
<organism evidence="2 3">
    <name type="scientific">Methanopyrus kandleri</name>
    <dbReference type="NCBI Taxonomy" id="2320"/>
    <lineage>
        <taxon>Archaea</taxon>
        <taxon>Methanobacteriati</taxon>
        <taxon>Methanobacteriota</taxon>
        <taxon>Methanomada group</taxon>
        <taxon>Methanopyri</taxon>
        <taxon>Methanopyrales</taxon>
        <taxon>Methanopyraceae</taxon>
        <taxon>Methanopyrus</taxon>
    </lineage>
</organism>
<sequence>MDTPTVLLGVEFYADPVTQRALNTRASILTQVIENYVISKVTGEPYYGEEEWILLPDNIKLGLERLLKELEVKPYGRTSKESSIQMLTKGEVPEYDPTTGTLKVYTKGKKGVTTLMYFDYVITQVMYSVFITFVGAIAASPLEPDDKRSIISALGEAFQKFFEENVTSFGGPIPSA</sequence>
<dbReference type="Proteomes" id="UP000619545">
    <property type="component" value="Unassembled WGS sequence"/>
</dbReference>
<name>A0A832WNL3_9EURY</name>
<reference evidence="2" key="1">
    <citation type="journal article" date="2020" name="bioRxiv">
        <title>A rank-normalized archaeal taxonomy based on genome phylogeny resolves widespread incomplete and uneven classifications.</title>
        <authorList>
            <person name="Rinke C."/>
            <person name="Chuvochina M."/>
            <person name="Mussig A.J."/>
            <person name="Chaumeil P.-A."/>
            <person name="Waite D.W."/>
            <person name="Whitman W.B."/>
            <person name="Parks D.H."/>
            <person name="Hugenholtz P."/>
        </authorList>
    </citation>
    <scope>NUCLEOTIDE SEQUENCE</scope>
    <source>
        <strain evidence="2">UBA8853</strain>
    </source>
</reference>
<evidence type="ECO:0000256" key="1">
    <source>
        <dbReference type="SAM" id="Phobius"/>
    </source>
</evidence>
<evidence type="ECO:0000313" key="2">
    <source>
        <dbReference type="EMBL" id="HII69784.1"/>
    </source>
</evidence>
<proteinExistence type="predicted"/>
<feature type="transmembrane region" description="Helical" evidence="1">
    <location>
        <begin position="117"/>
        <end position="139"/>
    </location>
</feature>
<evidence type="ECO:0000313" key="3">
    <source>
        <dbReference type="Proteomes" id="UP000619545"/>
    </source>
</evidence>
<accession>A0A832WNL3</accession>
<protein>
    <submittedName>
        <fullName evidence="2">Uncharacterized protein</fullName>
    </submittedName>
</protein>
<keyword evidence="1" id="KW-1133">Transmembrane helix</keyword>
<dbReference type="EMBL" id="DUJS01000001">
    <property type="protein sequence ID" value="HII69784.1"/>
    <property type="molecule type" value="Genomic_DNA"/>
</dbReference>
<keyword evidence="1" id="KW-0472">Membrane</keyword>
<keyword evidence="1" id="KW-0812">Transmembrane</keyword>
<gene>
    <name evidence="2" type="ORF">HA336_00950</name>
</gene>